<evidence type="ECO:0000256" key="2">
    <source>
        <dbReference type="RuleBase" id="RU004241"/>
    </source>
</evidence>
<evidence type="ECO:0000259" key="4">
    <source>
        <dbReference type="Pfam" id="PF00141"/>
    </source>
</evidence>
<evidence type="ECO:0000313" key="6">
    <source>
        <dbReference type="Proteomes" id="UP000324897"/>
    </source>
</evidence>
<protein>
    <recommendedName>
        <fullName evidence="4">Plant heme peroxidase family profile domain-containing protein</fullName>
    </recommendedName>
</protein>
<keyword evidence="1" id="KW-0106">Calcium</keyword>
<dbReference type="EMBL" id="RWGY01000026">
    <property type="protein sequence ID" value="TVU21319.1"/>
    <property type="molecule type" value="Genomic_DNA"/>
</dbReference>
<accession>A0A5J9UC33</accession>
<gene>
    <name evidence="5" type="ORF">EJB05_30947</name>
</gene>
<organism evidence="5 6">
    <name type="scientific">Eragrostis curvula</name>
    <name type="common">weeping love grass</name>
    <dbReference type="NCBI Taxonomy" id="38414"/>
    <lineage>
        <taxon>Eukaryota</taxon>
        <taxon>Viridiplantae</taxon>
        <taxon>Streptophyta</taxon>
        <taxon>Embryophyta</taxon>
        <taxon>Tracheophyta</taxon>
        <taxon>Spermatophyta</taxon>
        <taxon>Magnoliopsida</taxon>
        <taxon>Liliopsida</taxon>
        <taxon>Poales</taxon>
        <taxon>Poaceae</taxon>
        <taxon>PACMAD clade</taxon>
        <taxon>Chloridoideae</taxon>
        <taxon>Eragrostideae</taxon>
        <taxon>Eragrostidinae</taxon>
        <taxon>Eragrostis</taxon>
    </lineage>
</organism>
<dbReference type="InterPro" id="IPR002016">
    <property type="entry name" value="Haem_peroxidase"/>
</dbReference>
<feature type="non-terminal residue" evidence="5">
    <location>
        <position position="1"/>
    </location>
</feature>
<evidence type="ECO:0000256" key="1">
    <source>
        <dbReference type="ARBA" id="ARBA00022837"/>
    </source>
</evidence>
<keyword evidence="6" id="KW-1185">Reference proteome</keyword>
<dbReference type="GO" id="GO:0006979">
    <property type="term" value="P:response to oxidative stress"/>
    <property type="evidence" value="ECO:0007669"/>
    <property type="project" value="InterPro"/>
</dbReference>
<dbReference type="Gramene" id="TVU21319">
    <property type="protein sequence ID" value="TVU21319"/>
    <property type="gene ID" value="EJB05_30947"/>
</dbReference>
<proteinExistence type="inferred from homology"/>
<feature type="region of interest" description="Disordered" evidence="3">
    <location>
        <begin position="1"/>
        <end position="23"/>
    </location>
</feature>
<comment type="similarity">
    <text evidence="2">Belongs to the peroxidase family.</text>
</comment>
<dbReference type="Pfam" id="PF00141">
    <property type="entry name" value="peroxidase"/>
    <property type="match status" value="1"/>
</dbReference>
<evidence type="ECO:0000256" key="3">
    <source>
        <dbReference type="SAM" id="MobiDB-lite"/>
    </source>
</evidence>
<comment type="caution">
    <text evidence="5">The sequence shown here is derived from an EMBL/GenBank/DDBJ whole genome shotgun (WGS) entry which is preliminary data.</text>
</comment>
<dbReference type="OrthoDB" id="2113341at2759"/>
<evidence type="ECO:0000313" key="5">
    <source>
        <dbReference type="EMBL" id="TVU21319.1"/>
    </source>
</evidence>
<dbReference type="GO" id="GO:0020037">
    <property type="term" value="F:heme binding"/>
    <property type="evidence" value="ECO:0007669"/>
    <property type="project" value="InterPro"/>
</dbReference>
<dbReference type="SUPFAM" id="SSF48113">
    <property type="entry name" value="Heme-dependent peroxidases"/>
    <property type="match status" value="1"/>
</dbReference>
<dbReference type="InterPro" id="IPR010255">
    <property type="entry name" value="Haem_peroxidase_sf"/>
</dbReference>
<feature type="domain" description="Plant heme peroxidase family profile" evidence="4">
    <location>
        <begin position="23"/>
        <end position="69"/>
    </location>
</feature>
<dbReference type="GO" id="GO:0004601">
    <property type="term" value="F:peroxidase activity"/>
    <property type="evidence" value="ECO:0007669"/>
    <property type="project" value="InterPro"/>
</dbReference>
<dbReference type="Gene3D" id="1.10.420.10">
    <property type="entry name" value="Peroxidase, domain 2"/>
    <property type="match status" value="1"/>
</dbReference>
<feature type="compositionally biased region" description="Low complexity" evidence="3">
    <location>
        <begin position="8"/>
        <end position="23"/>
    </location>
</feature>
<dbReference type="AlphaFoldDB" id="A0A5J9UC33"/>
<name>A0A5J9UC33_9POAL</name>
<dbReference type="Proteomes" id="UP000324897">
    <property type="component" value="Unassembled WGS sequence"/>
</dbReference>
<sequence>MRYGVPWAATTASPLPRPTTPARACPTPFAQLDQLTGLFAGMGFTADELITHSVGRAHCASFSERIRPNLSDTMGALDVLTGDHDSSVLPFPTAGSSSSVLQSE</sequence>
<reference evidence="5 6" key="1">
    <citation type="journal article" date="2019" name="Sci. Rep.">
        <title>A high-quality genome of Eragrostis curvula grass provides insights into Poaceae evolution and supports new strategies to enhance forage quality.</title>
        <authorList>
            <person name="Carballo J."/>
            <person name="Santos B.A.C.M."/>
            <person name="Zappacosta D."/>
            <person name="Garbus I."/>
            <person name="Selva J.P."/>
            <person name="Gallo C.A."/>
            <person name="Diaz A."/>
            <person name="Albertini E."/>
            <person name="Caccamo M."/>
            <person name="Echenique V."/>
        </authorList>
    </citation>
    <scope>NUCLEOTIDE SEQUENCE [LARGE SCALE GENOMIC DNA]</scope>
    <source>
        <strain evidence="6">cv. Victoria</strain>
        <tissue evidence="5">Leaf</tissue>
    </source>
</reference>